<name>A0A4V4HF98_DENBC</name>
<feature type="non-terminal residue" evidence="1">
    <location>
        <position position="1"/>
    </location>
</feature>
<organism evidence="1 2">
    <name type="scientific">Dendrothele bispora (strain CBS 962.96)</name>
    <dbReference type="NCBI Taxonomy" id="1314807"/>
    <lineage>
        <taxon>Eukaryota</taxon>
        <taxon>Fungi</taxon>
        <taxon>Dikarya</taxon>
        <taxon>Basidiomycota</taxon>
        <taxon>Agaricomycotina</taxon>
        <taxon>Agaricomycetes</taxon>
        <taxon>Agaricomycetidae</taxon>
        <taxon>Agaricales</taxon>
        <taxon>Agaricales incertae sedis</taxon>
        <taxon>Dendrothele</taxon>
    </lineage>
</organism>
<accession>A0A4V4HF98</accession>
<gene>
    <name evidence="1" type="ORF">K435DRAFT_605818</name>
</gene>
<keyword evidence="2" id="KW-1185">Reference proteome</keyword>
<proteinExistence type="predicted"/>
<protein>
    <submittedName>
        <fullName evidence="1">Uncharacterized protein</fullName>
    </submittedName>
</protein>
<dbReference type="Proteomes" id="UP000297245">
    <property type="component" value="Unassembled WGS sequence"/>
</dbReference>
<dbReference type="EMBL" id="ML179233">
    <property type="protein sequence ID" value="THU94045.1"/>
    <property type="molecule type" value="Genomic_DNA"/>
</dbReference>
<evidence type="ECO:0000313" key="1">
    <source>
        <dbReference type="EMBL" id="THU94045.1"/>
    </source>
</evidence>
<dbReference type="OrthoDB" id="3234349at2759"/>
<evidence type="ECO:0000313" key="2">
    <source>
        <dbReference type="Proteomes" id="UP000297245"/>
    </source>
</evidence>
<sequence length="116" mass="14026">VRPYHRIFRIAVINAVMDLKAARPFAGFLDVNSHHFCFVCTCWHTAHLGRTDFERWVLADDMYLKKGAQMWRDAESQKGRDQIERVYGTRWTEFWRYKFWKPSRQLTVDLMHTVFI</sequence>
<dbReference type="AlphaFoldDB" id="A0A4V4HF98"/>
<reference evidence="1 2" key="1">
    <citation type="journal article" date="2019" name="Nat. Ecol. Evol.">
        <title>Megaphylogeny resolves global patterns of mushroom evolution.</title>
        <authorList>
            <person name="Varga T."/>
            <person name="Krizsan K."/>
            <person name="Foldi C."/>
            <person name="Dima B."/>
            <person name="Sanchez-Garcia M."/>
            <person name="Sanchez-Ramirez S."/>
            <person name="Szollosi G.J."/>
            <person name="Szarkandi J.G."/>
            <person name="Papp V."/>
            <person name="Albert L."/>
            <person name="Andreopoulos W."/>
            <person name="Angelini C."/>
            <person name="Antonin V."/>
            <person name="Barry K.W."/>
            <person name="Bougher N.L."/>
            <person name="Buchanan P."/>
            <person name="Buyck B."/>
            <person name="Bense V."/>
            <person name="Catcheside P."/>
            <person name="Chovatia M."/>
            <person name="Cooper J."/>
            <person name="Damon W."/>
            <person name="Desjardin D."/>
            <person name="Finy P."/>
            <person name="Geml J."/>
            <person name="Haridas S."/>
            <person name="Hughes K."/>
            <person name="Justo A."/>
            <person name="Karasinski D."/>
            <person name="Kautmanova I."/>
            <person name="Kiss B."/>
            <person name="Kocsube S."/>
            <person name="Kotiranta H."/>
            <person name="LaButti K.M."/>
            <person name="Lechner B.E."/>
            <person name="Liimatainen K."/>
            <person name="Lipzen A."/>
            <person name="Lukacs Z."/>
            <person name="Mihaltcheva S."/>
            <person name="Morgado L.N."/>
            <person name="Niskanen T."/>
            <person name="Noordeloos M.E."/>
            <person name="Ohm R.A."/>
            <person name="Ortiz-Santana B."/>
            <person name="Ovrebo C."/>
            <person name="Racz N."/>
            <person name="Riley R."/>
            <person name="Savchenko A."/>
            <person name="Shiryaev A."/>
            <person name="Soop K."/>
            <person name="Spirin V."/>
            <person name="Szebenyi C."/>
            <person name="Tomsovsky M."/>
            <person name="Tulloss R.E."/>
            <person name="Uehling J."/>
            <person name="Grigoriev I.V."/>
            <person name="Vagvolgyi C."/>
            <person name="Papp T."/>
            <person name="Martin F.M."/>
            <person name="Miettinen O."/>
            <person name="Hibbett D.S."/>
            <person name="Nagy L.G."/>
        </authorList>
    </citation>
    <scope>NUCLEOTIDE SEQUENCE [LARGE SCALE GENOMIC DNA]</scope>
    <source>
        <strain evidence="1 2">CBS 962.96</strain>
    </source>
</reference>
<feature type="non-terminal residue" evidence="1">
    <location>
        <position position="116"/>
    </location>
</feature>